<accession>A0A5M9K401</accession>
<reference evidence="1 2" key="1">
    <citation type="submission" date="2019-06" db="EMBL/GenBank/DDBJ databases">
        <title>Genome Sequence of the Brown Rot Fungal Pathogen Monilinia fructicola.</title>
        <authorList>
            <person name="De Miccolis Angelini R.M."/>
            <person name="Landi L."/>
            <person name="Abate D."/>
            <person name="Pollastro S."/>
            <person name="Romanazzi G."/>
            <person name="Faretra F."/>
        </authorList>
    </citation>
    <scope>NUCLEOTIDE SEQUENCE [LARGE SCALE GENOMIC DNA]</scope>
    <source>
        <strain evidence="1 2">Mfrc123</strain>
    </source>
</reference>
<name>A0A5M9K401_MONFR</name>
<evidence type="ECO:0000313" key="2">
    <source>
        <dbReference type="Proteomes" id="UP000322873"/>
    </source>
</evidence>
<organism evidence="1 2">
    <name type="scientific">Monilinia fructicola</name>
    <name type="common">Brown rot fungus</name>
    <name type="synonym">Ciboria fructicola</name>
    <dbReference type="NCBI Taxonomy" id="38448"/>
    <lineage>
        <taxon>Eukaryota</taxon>
        <taxon>Fungi</taxon>
        <taxon>Dikarya</taxon>
        <taxon>Ascomycota</taxon>
        <taxon>Pezizomycotina</taxon>
        <taxon>Leotiomycetes</taxon>
        <taxon>Helotiales</taxon>
        <taxon>Sclerotiniaceae</taxon>
        <taxon>Monilinia</taxon>
    </lineage>
</organism>
<keyword evidence="2" id="KW-1185">Reference proteome</keyword>
<gene>
    <name evidence="1" type="ORF">EYC84_004377</name>
</gene>
<evidence type="ECO:0000313" key="1">
    <source>
        <dbReference type="EMBL" id="KAA8575179.1"/>
    </source>
</evidence>
<dbReference type="AlphaFoldDB" id="A0A5M9K401"/>
<sequence>MFVDMDADTTNQPTPNSNFLVRSIGSSPHPPMTGNLQDGWITLVYGVELRTVVPTQGQFFISDASKPQSSSYLA</sequence>
<dbReference type="Proteomes" id="UP000322873">
    <property type="component" value="Unassembled WGS sequence"/>
</dbReference>
<proteinExistence type="predicted"/>
<dbReference type="EMBL" id="VICG01000002">
    <property type="protein sequence ID" value="KAA8575179.1"/>
    <property type="molecule type" value="Genomic_DNA"/>
</dbReference>
<protein>
    <submittedName>
        <fullName evidence="1">Uncharacterized protein</fullName>
    </submittedName>
</protein>
<comment type="caution">
    <text evidence="1">The sequence shown here is derived from an EMBL/GenBank/DDBJ whole genome shotgun (WGS) entry which is preliminary data.</text>
</comment>